<evidence type="ECO:0000256" key="2">
    <source>
        <dbReference type="ARBA" id="ARBA00022857"/>
    </source>
</evidence>
<dbReference type="Gene3D" id="3.40.50.720">
    <property type="entry name" value="NAD(P)-binding Rossmann-like Domain"/>
    <property type="match status" value="1"/>
</dbReference>
<dbReference type="PRINTS" id="PR00081">
    <property type="entry name" value="GDHRDH"/>
</dbReference>
<feature type="transmembrane region" description="Helical" evidence="5">
    <location>
        <begin position="7"/>
        <end position="29"/>
    </location>
</feature>
<keyword evidence="5" id="KW-1133">Transmembrane helix</keyword>
<reference evidence="6" key="1">
    <citation type="submission" date="2015-11" db="EMBL/GenBank/DDBJ databases">
        <title>De novo transcriptome assembly of four potential Pierce s Disease insect vectors from Arizona vineyards.</title>
        <authorList>
            <person name="Tassone E.E."/>
        </authorList>
    </citation>
    <scope>NUCLEOTIDE SEQUENCE</scope>
</reference>
<organism evidence="6">
    <name type="scientific">Cuerna arida</name>
    <dbReference type="NCBI Taxonomy" id="1464854"/>
    <lineage>
        <taxon>Eukaryota</taxon>
        <taxon>Metazoa</taxon>
        <taxon>Ecdysozoa</taxon>
        <taxon>Arthropoda</taxon>
        <taxon>Hexapoda</taxon>
        <taxon>Insecta</taxon>
        <taxon>Pterygota</taxon>
        <taxon>Neoptera</taxon>
        <taxon>Paraneoptera</taxon>
        <taxon>Hemiptera</taxon>
        <taxon>Auchenorrhyncha</taxon>
        <taxon>Membracoidea</taxon>
        <taxon>Cicadellidae</taxon>
        <taxon>Cicadellinae</taxon>
        <taxon>Proconiini</taxon>
        <taxon>Cuerna</taxon>
    </lineage>
</organism>
<dbReference type="CDD" id="cd05356">
    <property type="entry name" value="17beta-HSD1_like_SDR_c"/>
    <property type="match status" value="1"/>
</dbReference>
<evidence type="ECO:0000256" key="1">
    <source>
        <dbReference type="ARBA" id="ARBA00006484"/>
    </source>
</evidence>
<sequence>MLMVLEAIGVIALGISGVLILRALLKWVYKCVKATSVRLEETGRWAVITGATDGIGKAFAEALAERGMGVVLISRTMTKLETVARDIRDMHQVNTKVIAADFTADDIYDNIRKELSDLDIGVLVNNVGIAHPYPDRFLDLPGHDRVFRDMVQCNVTGVMAMCLVVLPGMCERRRGVIINVGSMSAEMPNPLFTVYAATKAFVSKFSLDLASEYKKEGITVQCLTPGFVTTKISMAKEPSWMAPTPERYVQSALKSVGSGGKTTGYFPHSLMIFSIHALQFISSTLVYWIVTRSMEKFRTREMKKREITINT</sequence>
<feature type="transmembrane region" description="Helical" evidence="5">
    <location>
        <begin position="270"/>
        <end position="290"/>
    </location>
</feature>
<dbReference type="InterPro" id="IPR051019">
    <property type="entry name" value="VLCFA-Steroid_DH"/>
</dbReference>
<dbReference type="SUPFAM" id="SSF51735">
    <property type="entry name" value="NAD(P)-binding Rossmann-fold domains"/>
    <property type="match status" value="1"/>
</dbReference>
<dbReference type="AlphaFoldDB" id="A0A1B6FVY4"/>
<dbReference type="GO" id="GO:0016491">
    <property type="term" value="F:oxidoreductase activity"/>
    <property type="evidence" value="ECO:0007669"/>
    <property type="project" value="UniProtKB-KW"/>
</dbReference>
<dbReference type="Pfam" id="PF00106">
    <property type="entry name" value="adh_short"/>
    <property type="match status" value="1"/>
</dbReference>
<keyword evidence="5" id="KW-0812">Transmembrane</keyword>
<dbReference type="PRINTS" id="PR00080">
    <property type="entry name" value="SDRFAMILY"/>
</dbReference>
<accession>A0A1B6FVY4</accession>
<dbReference type="InterPro" id="IPR002347">
    <property type="entry name" value="SDR_fam"/>
</dbReference>
<dbReference type="FunFam" id="3.40.50.720:FF:000137">
    <property type="entry name" value="Hydroxysteroid (17-beta) dehydrogenase 3"/>
    <property type="match status" value="1"/>
</dbReference>
<evidence type="ECO:0000256" key="3">
    <source>
        <dbReference type="ARBA" id="ARBA00023002"/>
    </source>
</evidence>
<dbReference type="GO" id="GO:0005783">
    <property type="term" value="C:endoplasmic reticulum"/>
    <property type="evidence" value="ECO:0007669"/>
    <property type="project" value="TreeGrafter"/>
</dbReference>
<dbReference type="PIRSF" id="PIRSF000126">
    <property type="entry name" value="11-beta-HSD1"/>
    <property type="match status" value="1"/>
</dbReference>
<gene>
    <name evidence="6" type="ORF">g.18599</name>
</gene>
<dbReference type="PANTHER" id="PTHR43899:SF13">
    <property type="entry name" value="RH59310P"/>
    <property type="match status" value="1"/>
</dbReference>
<evidence type="ECO:0000256" key="4">
    <source>
        <dbReference type="RuleBase" id="RU000363"/>
    </source>
</evidence>
<proteinExistence type="inferred from homology"/>
<evidence type="ECO:0000256" key="5">
    <source>
        <dbReference type="SAM" id="Phobius"/>
    </source>
</evidence>
<keyword evidence="2" id="KW-0521">NADP</keyword>
<evidence type="ECO:0000313" key="6">
    <source>
        <dbReference type="EMBL" id="JAS54366.1"/>
    </source>
</evidence>
<name>A0A1B6FVY4_9HEMI</name>
<dbReference type="PANTHER" id="PTHR43899">
    <property type="entry name" value="RH59310P"/>
    <property type="match status" value="1"/>
</dbReference>
<dbReference type="EMBL" id="GECZ01015403">
    <property type="protein sequence ID" value="JAS54366.1"/>
    <property type="molecule type" value="Transcribed_RNA"/>
</dbReference>
<protein>
    <submittedName>
        <fullName evidence="6">Uncharacterized protein</fullName>
    </submittedName>
</protein>
<dbReference type="InterPro" id="IPR036291">
    <property type="entry name" value="NAD(P)-bd_dom_sf"/>
</dbReference>
<keyword evidence="3" id="KW-0560">Oxidoreductase</keyword>
<keyword evidence="5" id="KW-0472">Membrane</keyword>
<comment type="similarity">
    <text evidence="1 4">Belongs to the short-chain dehydrogenases/reductases (SDR) family.</text>
</comment>